<dbReference type="InterPro" id="IPR011234">
    <property type="entry name" value="Fumarylacetoacetase-like_C"/>
</dbReference>
<dbReference type="GO" id="GO:0016787">
    <property type="term" value="F:hydrolase activity"/>
    <property type="evidence" value="ECO:0007669"/>
    <property type="project" value="UniProtKB-KW"/>
</dbReference>
<evidence type="ECO:0000256" key="1">
    <source>
        <dbReference type="ARBA" id="ARBA00023239"/>
    </source>
</evidence>
<organism evidence="4 5">
    <name type="scientific">Streptomyces sp. 900105755</name>
    <dbReference type="NCBI Taxonomy" id="3154389"/>
    <lineage>
        <taxon>Bacteria</taxon>
        <taxon>Bacillati</taxon>
        <taxon>Actinomycetota</taxon>
        <taxon>Actinomycetes</taxon>
        <taxon>Kitasatosporales</taxon>
        <taxon>Streptomycetaceae</taxon>
        <taxon>Streptomyces</taxon>
    </lineage>
</organism>
<evidence type="ECO:0000256" key="2">
    <source>
        <dbReference type="SAM" id="MobiDB-lite"/>
    </source>
</evidence>
<dbReference type="PANTHER" id="PTHR30143:SF0">
    <property type="entry name" value="2-KETO-4-PENTENOATE HYDRATASE"/>
    <property type="match status" value="1"/>
</dbReference>
<evidence type="ECO:0000313" key="4">
    <source>
        <dbReference type="EMBL" id="MER6266620.1"/>
    </source>
</evidence>
<evidence type="ECO:0000259" key="3">
    <source>
        <dbReference type="Pfam" id="PF01557"/>
    </source>
</evidence>
<keyword evidence="1" id="KW-0456">Lyase</keyword>
<dbReference type="Gene3D" id="3.90.850.10">
    <property type="entry name" value="Fumarylacetoacetase-like, C-terminal domain"/>
    <property type="match status" value="1"/>
</dbReference>
<sequence length="281" mass="29554">MQRHDTAAPAAVLPASRPPSDGGLSELAALLRQAEATRTPLPPLTELCAGLDRDGAYAVQAINTRQRLARGDRMVGRKAGLTSLPMQQLGLREPHFGVLYQSMVVNDGGTVLSGELIAPRVEAEIGFVMGRALAGSAVTVDDANAAVAQVLLTAEVMDNRIADWRIGLVDTVADNASAGRIVVGQPVDATPELLRSLRDECLELYVDGRRVALGLGAEVFGDLLEAVAWLARTLHAHGRALHPGELLLTGSVHAGVPLTPGSRLAVRSGTGRLPELTVTVR</sequence>
<proteinExistence type="predicted"/>
<feature type="domain" description="Fumarylacetoacetase-like C-terminal" evidence="3">
    <location>
        <begin position="93"/>
        <end position="279"/>
    </location>
</feature>
<dbReference type="Pfam" id="PF01557">
    <property type="entry name" value="FAA_hydrolase"/>
    <property type="match status" value="1"/>
</dbReference>
<evidence type="ECO:0000313" key="5">
    <source>
        <dbReference type="Proteomes" id="UP001490365"/>
    </source>
</evidence>
<gene>
    <name evidence="4" type="ORF">ABT211_04850</name>
</gene>
<accession>A0ABV1T9A3</accession>
<reference evidence="4 5" key="1">
    <citation type="submission" date="2024-06" db="EMBL/GenBank/DDBJ databases">
        <title>The Natural Products Discovery Center: Release of the First 8490 Sequenced Strains for Exploring Actinobacteria Biosynthetic Diversity.</title>
        <authorList>
            <person name="Kalkreuter E."/>
            <person name="Kautsar S.A."/>
            <person name="Yang D."/>
            <person name="Bader C.D."/>
            <person name="Teijaro C.N."/>
            <person name="Fluegel L."/>
            <person name="Davis C.M."/>
            <person name="Simpson J.R."/>
            <person name="Lauterbach L."/>
            <person name="Steele A.D."/>
            <person name="Gui C."/>
            <person name="Meng S."/>
            <person name="Li G."/>
            <person name="Viehrig K."/>
            <person name="Ye F."/>
            <person name="Su P."/>
            <person name="Kiefer A.F."/>
            <person name="Nichols A."/>
            <person name="Cepeda A.J."/>
            <person name="Yan W."/>
            <person name="Fan B."/>
            <person name="Jiang Y."/>
            <person name="Adhikari A."/>
            <person name="Zheng C.-J."/>
            <person name="Schuster L."/>
            <person name="Cowan T.M."/>
            <person name="Smanski M.J."/>
            <person name="Chevrette M.G."/>
            <person name="De Carvalho L.P.S."/>
            <person name="Shen B."/>
        </authorList>
    </citation>
    <scope>NUCLEOTIDE SEQUENCE [LARGE SCALE GENOMIC DNA]</scope>
    <source>
        <strain evidence="4 5">NPDC001694</strain>
    </source>
</reference>
<dbReference type="Proteomes" id="UP001490365">
    <property type="component" value="Unassembled WGS sequence"/>
</dbReference>
<dbReference type="InterPro" id="IPR036663">
    <property type="entry name" value="Fumarylacetoacetase_C_sf"/>
</dbReference>
<keyword evidence="4" id="KW-0378">Hydrolase</keyword>
<dbReference type="SUPFAM" id="SSF56529">
    <property type="entry name" value="FAH"/>
    <property type="match status" value="1"/>
</dbReference>
<dbReference type="PANTHER" id="PTHR30143">
    <property type="entry name" value="ACID HYDRATASE"/>
    <property type="match status" value="1"/>
</dbReference>
<name>A0ABV1T9A3_9ACTN</name>
<dbReference type="InterPro" id="IPR050772">
    <property type="entry name" value="Hydratase-Decarb/MhpD_sf"/>
</dbReference>
<dbReference type="RefSeq" id="WP_351955301.1">
    <property type="nucleotide sequence ID" value="NZ_JBEOZH010000017.1"/>
</dbReference>
<comment type="caution">
    <text evidence="4">The sequence shown here is derived from an EMBL/GenBank/DDBJ whole genome shotgun (WGS) entry which is preliminary data.</text>
</comment>
<keyword evidence="5" id="KW-1185">Reference proteome</keyword>
<feature type="region of interest" description="Disordered" evidence="2">
    <location>
        <begin position="1"/>
        <end position="20"/>
    </location>
</feature>
<dbReference type="EMBL" id="JBEOZM010000002">
    <property type="protein sequence ID" value="MER6266620.1"/>
    <property type="molecule type" value="Genomic_DNA"/>
</dbReference>
<protein>
    <submittedName>
        <fullName evidence="4">Fumarylacetoacetate hydrolase family protein</fullName>
    </submittedName>
</protein>